<gene>
    <name evidence="3" type="ORF">VT50_0215420</name>
</gene>
<evidence type="ECO:0000259" key="2">
    <source>
        <dbReference type="PROSITE" id="PS50263"/>
    </source>
</evidence>
<dbReference type="Gene3D" id="3.60.110.10">
    <property type="entry name" value="Carbon-nitrogen hydrolase"/>
    <property type="match status" value="1"/>
</dbReference>
<dbReference type="InterPro" id="IPR001110">
    <property type="entry name" value="UPF0012_CS"/>
</dbReference>
<keyword evidence="4" id="KW-1185">Reference proteome</keyword>
<dbReference type="GO" id="GO:0016787">
    <property type="term" value="F:hydrolase activity"/>
    <property type="evidence" value="ECO:0007669"/>
    <property type="project" value="UniProtKB-KW"/>
</dbReference>
<organism evidence="3 4">
    <name type="scientific">Streptomyces antioxidans</name>
    <dbReference type="NCBI Taxonomy" id="1507734"/>
    <lineage>
        <taxon>Bacteria</taxon>
        <taxon>Bacillati</taxon>
        <taxon>Actinomycetota</taxon>
        <taxon>Actinomycetes</taxon>
        <taxon>Kitasatosporales</taxon>
        <taxon>Streptomycetaceae</taxon>
        <taxon>Streptomyces</taxon>
    </lineage>
</organism>
<name>A0A1V4D584_9ACTN</name>
<dbReference type="PROSITE" id="PS01227">
    <property type="entry name" value="UPF0012"/>
    <property type="match status" value="1"/>
</dbReference>
<feature type="domain" description="CN hydrolase" evidence="2">
    <location>
        <begin position="3"/>
        <end position="241"/>
    </location>
</feature>
<dbReference type="RefSeq" id="WP_046089906.1">
    <property type="nucleotide sequence ID" value="NZ_LAKD02000036.1"/>
</dbReference>
<dbReference type="CDD" id="cd07581">
    <property type="entry name" value="nitrilase_3"/>
    <property type="match status" value="1"/>
</dbReference>
<dbReference type="PROSITE" id="PS50263">
    <property type="entry name" value="CN_HYDROLASE"/>
    <property type="match status" value="1"/>
</dbReference>
<dbReference type="PANTHER" id="PTHR23088:SF27">
    <property type="entry name" value="DEAMINATED GLUTATHIONE AMIDASE"/>
    <property type="match status" value="1"/>
</dbReference>
<proteinExistence type="inferred from homology"/>
<protein>
    <submittedName>
        <fullName evidence="3">Hydrolase</fullName>
    </submittedName>
</protein>
<dbReference type="AlphaFoldDB" id="A0A1V4D584"/>
<comment type="similarity">
    <text evidence="1">Belongs to the carbon-nitrogen hydrolase superfamily. NIT1/NIT2 family.</text>
</comment>
<sequence>MTVTAAVAQFAAGLDKDENLKRLVDGIRAGAERGAELVVTPEFGMYHDPHHVGDQSYPEPLDGPWLTAVRACVRETGVYAVVGMAERTDGDRSYNTEVALDPRGEIIGVYRKVHLYDAFGYRESDHVIPADVVAPLTFTVGGLRFGVMTCYDLRFPESARVLADAGADAILVPAAWAVGPAKEDHWETLLRARAIENTSYVLAAGQTGPDCAGRSIVADPMGVVIAAAGEAPGVAVATLDAARIATVRERNPALSLRRFRVVAAGDPDRLD</sequence>
<reference evidence="3" key="1">
    <citation type="submission" date="2016-12" db="EMBL/GenBank/DDBJ databases">
        <title>Genome sequence of Streptomyces antioxidans MUSC 164.</title>
        <authorList>
            <person name="Lee L.-H."/>
            <person name="Ser H.-L."/>
        </authorList>
    </citation>
    <scope>NUCLEOTIDE SEQUENCE [LARGE SCALE GENOMIC DNA]</scope>
    <source>
        <strain evidence="3">MUSC 164</strain>
    </source>
</reference>
<dbReference type="InterPro" id="IPR003010">
    <property type="entry name" value="C-N_Hydrolase"/>
</dbReference>
<evidence type="ECO:0000313" key="4">
    <source>
        <dbReference type="Proteomes" id="UP000033615"/>
    </source>
</evidence>
<dbReference type="InterPro" id="IPR036526">
    <property type="entry name" value="C-N_Hydrolase_sf"/>
</dbReference>
<dbReference type="Pfam" id="PF00795">
    <property type="entry name" value="CN_hydrolase"/>
    <property type="match status" value="1"/>
</dbReference>
<dbReference type="SUPFAM" id="SSF56317">
    <property type="entry name" value="Carbon-nitrogen hydrolase"/>
    <property type="match status" value="1"/>
</dbReference>
<dbReference type="Proteomes" id="UP000033615">
    <property type="component" value="Unassembled WGS sequence"/>
</dbReference>
<evidence type="ECO:0000256" key="1">
    <source>
        <dbReference type="ARBA" id="ARBA00010613"/>
    </source>
</evidence>
<accession>A0A1V4D584</accession>
<keyword evidence="3" id="KW-0378">Hydrolase</keyword>
<evidence type="ECO:0000313" key="3">
    <source>
        <dbReference type="EMBL" id="OPF79648.1"/>
    </source>
</evidence>
<dbReference type="PANTHER" id="PTHR23088">
    <property type="entry name" value="NITRILASE-RELATED"/>
    <property type="match status" value="1"/>
</dbReference>
<dbReference type="OrthoDB" id="9811121at2"/>
<comment type="caution">
    <text evidence="3">The sequence shown here is derived from an EMBL/GenBank/DDBJ whole genome shotgun (WGS) entry which is preliminary data.</text>
</comment>
<dbReference type="EMBL" id="LAKD02000036">
    <property type="protein sequence ID" value="OPF79648.1"/>
    <property type="molecule type" value="Genomic_DNA"/>
</dbReference>